<evidence type="ECO:0008006" key="3">
    <source>
        <dbReference type="Google" id="ProtNLM"/>
    </source>
</evidence>
<reference evidence="1 2" key="1">
    <citation type="submission" date="2019-08" db="EMBL/GenBank/DDBJ databases">
        <title>Bacillus genomes from the desert of Cuatro Cienegas, Coahuila.</title>
        <authorList>
            <person name="Olmedo-Alvarez G."/>
        </authorList>
    </citation>
    <scope>NUCLEOTIDE SEQUENCE [LARGE SCALE GENOMIC DNA]</scope>
    <source>
        <strain evidence="1 2">CH28_1T</strain>
    </source>
</reference>
<dbReference type="AlphaFoldDB" id="A0A5D4T0N6"/>
<dbReference type="EMBL" id="VTEV01000005">
    <property type="protein sequence ID" value="TYS67814.1"/>
    <property type="molecule type" value="Genomic_DNA"/>
</dbReference>
<organism evidence="1 2">
    <name type="scientific">Sutcliffiella horikoshii</name>
    <dbReference type="NCBI Taxonomy" id="79883"/>
    <lineage>
        <taxon>Bacteria</taxon>
        <taxon>Bacillati</taxon>
        <taxon>Bacillota</taxon>
        <taxon>Bacilli</taxon>
        <taxon>Bacillales</taxon>
        <taxon>Bacillaceae</taxon>
        <taxon>Sutcliffiella</taxon>
    </lineage>
</organism>
<accession>A0A5D4T0N6</accession>
<dbReference type="RefSeq" id="WP_148988922.1">
    <property type="nucleotide sequence ID" value="NZ_VTEV01000005.1"/>
</dbReference>
<proteinExistence type="predicted"/>
<dbReference type="NCBIfam" id="NF041667">
    <property type="entry name" value="GvpU"/>
    <property type="match status" value="1"/>
</dbReference>
<protein>
    <recommendedName>
        <fullName evidence="3">Gas vesicle protein GvpU</fullName>
    </recommendedName>
</protein>
<gene>
    <name evidence="1" type="ORF">FZC76_14740</name>
</gene>
<evidence type="ECO:0000313" key="2">
    <source>
        <dbReference type="Proteomes" id="UP000322524"/>
    </source>
</evidence>
<name>A0A5D4T0N6_9BACI</name>
<comment type="caution">
    <text evidence="1">The sequence shown here is derived from an EMBL/GenBank/DDBJ whole genome shotgun (WGS) entry which is preliminary data.</text>
</comment>
<dbReference type="Proteomes" id="UP000322524">
    <property type="component" value="Unassembled WGS sequence"/>
</dbReference>
<evidence type="ECO:0000313" key="1">
    <source>
        <dbReference type="EMBL" id="TYS67814.1"/>
    </source>
</evidence>
<dbReference type="STRING" id="79883.GCA_001636495_00085"/>
<sequence length="137" mass="15380">MAKKEENVSTDDAVMQMLLDITDKDGVEIGITLNINGAVVAGTLVGPHTYYEGIIQSADGVENSTLSRVLHKKFTDLKEAYISERQEEEEKKKQDMIATFIHLKDAVYISANAQSPFKSHTWWRGRIDSIDGFSFKL</sequence>
<dbReference type="OrthoDB" id="2404709at2"/>
<dbReference type="InterPro" id="IPR049644">
    <property type="entry name" value="GvpU-like"/>
</dbReference>